<dbReference type="Pfam" id="PF00497">
    <property type="entry name" value="SBP_bac_3"/>
    <property type="match status" value="1"/>
</dbReference>
<dbReference type="SUPFAM" id="SSF53850">
    <property type="entry name" value="Periplasmic binding protein-like II"/>
    <property type="match status" value="1"/>
</dbReference>
<feature type="signal peptide" evidence="2">
    <location>
        <begin position="1"/>
        <end position="22"/>
    </location>
</feature>
<keyword evidence="5" id="KW-1185">Reference proteome</keyword>
<keyword evidence="1 2" id="KW-0732">Signal</keyword>
<dbReference type="OrthoDB" id="8587625at2"/>
<organism evidence="4 5">
    <name type="scientific">Undibacterium pigrum</name>
    <dbReference type="NCBI Taxonomy" id="401470"/>
    <lineage>
        <taxon>Bacteria</taxon>
        <taxon>Pseudomonadati</taxon>
        <taxon>Pseudomonadota</taxon>
        <taxon>Betaproteobacteria</taxon>
        <taxon>Burkholderiales</taxon>
        <taxon>Oxalobacteraceae</taxon>
        <taxon>Undibacterium</taxon>
    </lineage>
</organism>
<gene>
    <name evidence="4" type="ORF">DFR42_105297</name>
</gene>
<protein>
    <submittedName>
        <fullName evidence="4">Polar amino acid transport system substrate-binding protein</fullName>
    </submittedName>
</protein>
<evidence type="ECO:0000259" key="3">
    <source>
        <dbReference type="Pfam" id="PF00497"/>
    </source>
</evidence>
<accession>A0A318J7P3</accession>
<evidence type="ECO:0000256" key="1">
    <source>
        <dbReference type="ARBA" id="ARBA00022729"/>
    </source>
</evidence>
<evidence type="ECO:0000313" key="4">
    <source>
        <dbReference type="EMBL" id="PXX42639.1"/>
    </source>
</evidence>
<dbReference type="PANTHER" id="PTHR35936:SF19">
    <property type="entry name" value="AMINO-ACID-BINDING PROTEIN YXEM-RELATED"/>
    <property type="match status" value="1"/>
</dbReference>
<name>A0A318J7P3_9BURK</name>
<sequence length="269" mass="30386">MLNRYFLACLLPFYLACNMAAATPKCPPHPIRLDFLELGIYYKSERGIAAGNGIDRDLVDELSRRSGCVFNAKVQPRARSWIELKAGRIDMMTATLSTPEREEYLWLFPYVRSHHIILLGPSAPSTLHTLAQFQATRSLKFGVIRGFAHSAFYDPLIAEWTKEERVRTYADEAHLINALIQGEVAAATSYPGVFQFYINAKVNPNSVRMVDWDKGNLQVQGNFAISKTSFSQAEAHEWGMLIKAIQQDGTLLKIYRKYVGAHEAQNMLP</sequence>
<reference evidence="4 5" key="1">
    <citation type="submission" date="2018-05" db="EMBL/GenBank/DDBJ databases">
        <title>Genomic Encyclopedia of Type Strains, Phase IV (KMG-IV): sequencing the most valuable type-strain genomes for metagenomic binning, comparative biology and taxonomic classification.</title>
        <authorList>
            <person name="Goeker M."/>
        </authorList>
    </citation>
    <scope>NUCLEOTIDE SEQUENCE [LARGE SCALE GENOMIC DNA]</scope>
    <source>
        <strain evidence="4 5">DSM 19792</strain>
    </source>
</reference>
<feature type="domain" description="Solute-binding protein family 3/N-terminal" evidence="3">
    <location>
        <begin position="52"/>
        <end position="260"/>
    </location>
</feature>
<dbReference type="InterPro" id="IPR001638">
    <property type="entry name" value="Solute-binding_3/MltF_N"/>
</dbReference>
<dbReference type="EMBL" id="QJKB01000005">
    <property type="protein sequence ID" value="PXX42639.1"/>
    <property type="molecule type" value="Genomic_DNA"/>
</dbReference>
<feature type="chain" id="PRO_5016300877" evidence="2">
    <location>
        <begin position="23"/>
        <end position="269"/>
    </location>
</feature>
<dbReference type="Gene3D" id="3.40.190.10">
    <property type="entry name" value="Periplasmic binding protein-like II"/>
    <property type="match status" value="2"/>
</dbReference>
<evidence type="ECO:0000313" key="5">
    <source>
        <dbReference type="Proteomes" id="UP000247792"/>
    </source>
</evidence>
<dbReference type="Proteomes" id="UP000247792">
    <property type="component" value="Unassembled WGS sequence"/>
</dbReference>
<comment type="caution">
    <text evidence="4">The sequence shown here is derived from an EMBL/GenBank/DDBJ whole genome shotgun (WGS) entry which is preliminary data.</text>
</comment>
<proteinExistence type="predicted"/>
<dbReference type="AlphaFoldDB" id="A0A318J7P3"/>
<evidence type="ECO:0000256" key="2">
    <source>
        <dbReference type="SAM" id="SignalP"/>
    </source>
</evidence>
<dbReference type="RefSeq" id="WP_110256173.1">
    <property type="nucleotide sequence ID" value="NZ_QJKB01000005.1"/>
</dbReference>
<dbReference type="PANTHER" id="PTHR35936">
    <property type="entry name" value="MEMBRANE-BOUND LYTIC MUREIN TRANSGLYCOSYLASE F"/>
    <property type="match status" value="1"/>
</dbReference>